<organism evidence="1 2">
    <name type="scientific">Phytophthora nicotianae P1976</name>
    <dbReference type="NCBI Taxonomy" id="1317066"/>
    <lineage>
        <taxon>Eukaryota</taxon>
        <taxon>Sar</taxon>
        <taxon>Stramenopiles</taxon>
        <taxon>Oomycota</taxon>
        <taxon>Peronosporomycetes</taxon>
        <taxon>Peronosporales</taxon>
        <taxon>Peronosporaceae</taxon>
        <taxon>Phytophthora</taxon>
    </lineage>
</organism>
<evidence type="ECO:0000313" key="1">
    <source>
        <dbReference type="EMBL" id="ETO83679.1"/>
    </source>
</evidence>
<name>A0A081AXR8_PHYNI</name>
<reference evidence="1 2" key="1">
    <citation type="submission" date="2013-11" db="EMBL/GenBank/DDBJ databases">
        <title>The Genome Sequence of Phytophthora parasitica P1976.</title>
        <authorList>
            <consortium name="The Broad Institute Genomics Platform"/>
            <person name="Russ C."/>
            <person name="Tyler B."/>
            <person name="Panabieres F."/>
            <person name="Shan W."/>
            <person name="Tripathy S."/>
            <person name="Grunwald N."/>
            <person name="Machado M."/>
            <person name="Johnson C.S."/>
            <person name="Walker B."/>
            <person name="Young S."/>
            <person name="Zeng Q."/>
            <person name="Gargeya S."/>
            <person name="Fitzgerald M."/>
            <person name="Haas B."/>
            <person name="Abouelleil A."/>
            <person name="Allen A.W."/>
            <person name="Alvarado L."/>
            <person name="Arachchi H.M."/>
            <person name="Berlin A.M."/>
            <person name="Chapman S.B."/>
            <person name="Gainer-Dewar J."/>
            <person name="Goldberg J."/>
            <person name="Griggs A."/>
            <person name="Gujja S."/>
            <person name="Hansen M."/>
            <person name="Howarth C."/>
            <person name="Imamovic A."/>
            <person name="Ireland A."/>
            <person name="Larimer J."/>
            <person name="McCowan C."/>
            <person name="Murphy C."/>
            <person name="Pearson M."/>
            <person name="Poon T.W."/>
            <person name="Priest M."/>
            <person name="Roberts A."/>
            <person name="Saif S."/>
            <person name="Shea T."/>
            <person name="Sisk P."/>
            <person name="Sykes S."/>
            <person name="Wortman J."/>
            <person name="Nusbaum C."/>
            <person name="Birren B."/>
        </authorList>
    </citation>
    <scope>NUCLEOTIDE SEQUENCE [LARGE SCALE GENOMIC DNA]</scope>
    <source>
        <strain evidence="1 2">P1976</strain>
    </source>
</reference>
<evidence type="ECO:0000313" key="2">
    <source>
        <dbReference type="Proteomes" id="UP000028582"/>
    </source>
</evidence>
<protein>
    <submittedName>
        <fullName evidence="1">Uncharacterized protein</fullName>
    </submittedName>
</protein>
<dbReference type="Proteomes" id="UP000028582">
    <property type="component" value="Unassembled WGS sequence"/>
</dbReference>
<proteinExistence type="predicted"/>
<gene>
    <name evidence="1" type="ORF">F444_02342</name>
</gene>
<comment type="caution">
    <text evidence="1">The sequence shown here is derived from an EMBL/GenBank/DDBJ whole genome shotgun (WGS) entry which is preliminary data.</text>
</comment>
<dbReference type="EMBL" id="ANJA01000459">
    <property type="protein sequence ID" value="ETO83679.1"/>
    <property type="molecule type" value="Genomic_DNA"/>
</dbReference>
<sequence length="66" mass="6965">MASRPRTVALTSILDVTSLVESGFTAGAGFADEAVIDESYANHGWRAADNVQRVNVPLDGSSLTQQ</sequence>
<accession>A0A081AXR8</accession>
<dbReference type="AlphaFoldDB" id="A0A081AXR8"/>